<dbReference type="STRING" id="1128970.SAMN04487935_3334"/>
<dbReference type="EMBL" id="FNEZ01000006">
    <property type="protein sequence ID" value="SDK42338.1"/>
    <property type="molecule type" value="Genomic_DNA"/>
</dbReference>
<reference evidence="1 2" key="1">
    <citation type="submission" date="2016-10" db="EMBL/GenBank/DDBJ databases">
        <authorList>
            <person name="de Groot N.N."/>
        </authorList>
    </citation>
    <scope>NUCLEOTIDE SEQUENCE [LARGE SCALE GENOMIC DNA]</scope>
    <source>
        <strain evidence="1 2">CGMCC 1.10076</strain>
    </source>
</reference>
<organism evidence="1 2">
    <name type="scientific">Flavobacterium noncentrifugens</name>
    <dbReference type="NCBI Taxonomy" id="1128970"/>
    <lineage>
        <taxon>Bacteria</taxon>
        <taxon>Pseudomonadati</taxon>
        <taxon>Bacteroidota</taxon>
        <taxon>Flavobacteriia</taxon>
        <taxon>Flavobacteriales</taxon>
        <taxon>Flavobacteriaceae</taxon>
        <taxon>Flavobacterium</taxon>
    </lineage>
</organism>
<protein>
    <submittedName>
        <fullName evidence="1">Uncharacterized protein</fullName>
    </submittedName>
</protein>
<evidence type="ECO:0000313" key="2">
    <source>
        <dbReference type="Proteomes" id="UP000199580"/>
    </source>
</evidence>
<dbReference type="AlphaFoldDB" id="A0A1G9BS63"/>
<proteinExistence type="predicted"/>
<gene>
    <name evidence="1" type="ORF">SAMN04487935_3334</name>
</gene>
<accession>A0A1G9BS63</accession>
<sequence>MRGSNPQAFALLRSHTIGIRTVVFNYLMYSSFFNLSANHCLKMPSQSIRQAVAKNAPQASQT</sequence>
<name>A0A1G9BS63_9FLAO</name>
<keyword evidence="2" id="KW-1185">Reference proteome</keyword>
<evidence type="ECO:0000313" key="1">
    <source>
        <dbReference type="EMBL" id="SDK42338.1"/>
    </source>
</evidence>
<dbReference type="Proteomes" id="UP000199580">
    <property type="component" value="Unassembled WGS sequence"/>
</dbReference>